<dbReference type="InterPro" id="IPR004114">
    <property type="entry name" value="THUMP_dom"/>
</dbReference>
<accession>A0AAV5GVN3</accession>
<dbReference type="InterPro" id="IPR040183">
    <property type="entry name" value="THUMPD1-like"/>
</dbReference>
<keyword evidence="5" id="KW-1185">Reference proteome</keyword>
<proteinExistence type="predicted"/>
<feature type="region of interest" description="Disordered" evidence="2">
    <location>
        <begin position="85"/>
        <end position="132"/>
    </location>
</feature>
<reference evidence="4 5" key="1">
    <citation type="submission" date="2021-12" db="EMBL/GenBank/DDBJ databases">
        <title>High titer production of polyol ester of fatty acids by Rhodotorula paludigena BS15 towards product separation-free biomass refinery.</title>
        <authorList>
            <person name="Mano J."/>
            <person name="Ono H."/>
            <person name="Tanaka T."/>
            <person name="Naito K."/>
            <person name="Sushida H."/>
            <person name="Ike M."/>
            <person name="Tokuyasu K."/>
            <person name="Kitaoka M."/>
        </authorList>
    </citation>
    <scope>NUCLEOTIDE SEQUENCE [LARGE SCALE GENOMIC DNA]</scope>
    <source>
        <strain evidence="4 5">BS15</strain>
    </source>
</reference>
<evidence type="ECO:0000313" key="5">
    <source>
        <dbReference type="Proteomes" id="UP001342314"/>
    </source>
</evidence>
<dbReference type="AlphaFoldDB" id="A0AAV5GVN3"/>
<organism evidence="4 5">
    <name type="scientific">Rhodotorula paludigena</name>
    <dbReference type="NCBI Taxonomy" id="86838"/>
    <lineage>
        <taxon>Eukaryota</taxon>
        <taxon>Fungi</taxon>
        <taxon>Dikarya</taxon>
        <taxon>Basidiomycota</taxon>
        <taxon>Pucciniomycotina</taxon>
        <taxon>Microbotryomycetes</taxon>
        <taxon>Sporidiobolales</taxon>
        <taxon>Sporidiobolaceae</taxon>
        <taxon>Rhodotorula</taxon>
    </lineage>
</organism>
<feature type="compositionally biased region" description="Gly residues" evidence="2">
    <location>
        <begin position="12"/>
        <end position="31"/>
    </location>
</feature>
<dbReference type="GO" id="GO:0003723">
    <property type="term" value="F:RNA binding"/>
    <property type="evidence" value="ECO:0007669"/>
    <property type="project" value="UniProtKB-UniRule"/>
</dbReference>
<evidence type="ECO:0000313" key="4">
    <source>
        <dbReference type="EMBL" id="GJN93527.1"/>
    </source>
</evidence>
<feature type="region of interest" description="Disordered" evidence="2">
    <location>
        <begin position="355"/>
        <end position="394"/>
    </location>
</feature>
<dbReference type="Proteomes" id="UP001342314">
    <property type="component" value="Unassembled WGS sequence"/>
</dbReference>
<dbReference type="PROSITE" id="PS51165">
    <property type="entry name" value="THUMP"/>
    <property type="match status" value="1"/>
</dbReference>
<feature type="compositionally biased region" description="Low complexity" evidence="2">
    <location>
        <begin position="111"/>
        <end position="123"/>
    </location>
</feature>
<dbReference type="Gene3D" id="3.30.2300.10">
    <property type="entry name" value="THUMP superfamily"/>
    <property type="match status" value="1"/>
</dbReference>
<feature type="region of interest" description="Disordered" evidence="2">
    <location>
        <begin position="1"/>
        <end position="39"/>
    </location>
</feature>
<dbReference type="CDD" id="cd11717">
    <property type="entry name" value="THUMP_THUMPD1_like"/>
    <property type="match status" value="1"/>
</dbReference>
<dbReference type="GO" id="GO:0006400">
    <property type="term" value="P:tRNA modification"/>
    <property type="evidence" value="ECO:0007669"/>
    <property type="project" value="InterPro"/>
</dbReference>
<name>A0AAV5GVN3_9BASI</name>
<feature type="region of interest" description="Disordered" evidence="2">
    <location>
        <begin position="145"/>
        <end position="175"/>
    </location>
</feature>
<sequence>MAANNKSSGKGPRPGKGGAGAKGGKGKGGAGAHVYQSKRPVGGKGIFVTTVRGKESRCVGEMYDLLDEVADRLYPPERIEKMVAARQARANEGKDTAATADDGDAAKVDTETSAAPAPPAAVVDSDDDDDDEDIEASIERELAALKAGRGSGKMAPGSSKAGAADAKGKGKERPRFQSIQTDTECLCFIATAWPYDPVELTEAIVSEVQETGQSRTRFVQRLSPTTITCHSLSVEQVEQQSGRLIEQTFAAWAEANGKTTVTYAIEPSIRSHAAPLSRTVLLQLLGAQISRLASAPSISSPVPSRPILTVRADLKNPDVVLLPTVLKNVYGLSIVEGRLWRGKKFNLEQIAMEVRRRKADEEEKEKGHEEAGDDKAEEEPQKQEGAAAQEAVTA</sequence>
<evidence type="ECO:0000256" key="2">
    <source>
        <dbReference type="SAM" id="MobiDB-lite"/>
    </source>
</evidence>
<dbReference type="SUPFAM" id="SSF143437">
    <property type="entry name" value="THUMP domain-like"/>
    <property type="match status" value="1"/>
</dbReference>
<feature type="domain" description="THUMP" evidence="3">
    <location>
        <begin position="207"/>
        <end position="336"/>
    </location>
</feature>
<keyword evidence="1" id="KW-0694">RNA-binding</keyword>
<evidence type="ECO:0000259" key="3">
    <source>
        <dbReference type="PROSITE" id="PS51165"/>
    </source>
</evidence>
<dbReference type="PANTHER" id="PTHR13452:SF10">
    <property type="entry name" value="THUMP DOMAIN-CONTAINING PROTEIN 1"/>
    <property type="match status" value="1"/>
</dbReference>
<dbReference type="PANTHER" id="PTHR13452">
    <property type="entry name" value="THUMP DOMAIN CONTAINING PROTEIN 1-RELATED"/>
    <property type="match status" value="1"/>
</dbReference>
<gene>
    <name evidence="4" type="ORF">Rhopal_006584-T1</name>
</gene>
<feature type="compositionally biased region" description="Basic and acidic residues" evidence="2">
    <location>
        <begin position="166"/>
        <end position="175"/>
    </location>
</feature>
<protein>
    <recommendedName>
        <fullName evidence="3">THUMP domain-containing protein</fullName>
    </recommendedName>
</protein>
<evidence type="ECO:0000256" key="1">
    <source>
        <dbReference type="PROSITE-ProRule" id="PRU00529"/>
    </source>
</evidence>
<comment type="caution">
    <text evidence="4">The sequence shown here is derived from an EMBL/GenBank/DDBJ whole genome shotgun (WGS) entry which is preliminary data.</text>
</comment>
<dbReference type="EMBL" id="BQKY01000014">
    <property type="protein sequence ID" value="GJN93527.1"/>
    <property type="molecule type" value="Genomic_DNA"/>
</dbReference>
<feature type="compositionally biased region" description="Basic and acidic residues" evidence="2">
    <location>
        <begin position="358"/>
        <end position="382"/>
    </location>
</feature>
<feature type="compositionally biased region" description="Basic and acidic residues" evidence="2">
    <location>
        <begin position="85"/>
        <end position="95"/>
    </location>
</feature>